<protein>
    <submittedName>
        <fullName evidence="1">Uncharacterized protein</fullName>
    </submittedName>
</protein>
<dbReference type="Proteomes" id="UP001248819">
    <property type="component" value="Unassembled WGS sequence"/>
</dbReference>
<proteinExistence type="predicted"/>
<reference evidence="1 2" key="1">
    <citation type="submission" date="2023-09" db="EMBL/GenBank/DDBJ databases">
        <authorList>
            <person name="Rey-Velasco X."/>
        </authorList>
    </citation>
    <scope>NUCLEOTIDE SEQUENCE [LARGE SCALE GENOMIC DNA]</scope>
    <source>
        <strain evidence="1 2">F297</strain>
    </source>
</reference>
<comment type="caution">
    <text evidence="1">The sequence shown here is derived from an EMBL/GenBank/DDBJ whole genome shotgun (WGS) entry which is preliminary data.</text>
</comment>
<organism evidence="1 2">
    <name type="scientific">Autumnicola edwardsiae</name>
    <dbReference type="NCBI Taxonomy" id="3075594"/>
    <lineage>
        <taxon>Bacteria</taxon>
        <taxon>Pseudomonadati</taxon>
        <taxon>Bacteroidota</taxon>
        <taxon>Flavobacteriia</taxon>
        <taxon>Flavobacteriales</taxon>
        <taxon>Flavobacteriaceae</taxon>
        <taxon>Autumnicola</taxon>
    </lineage>
</organism>
<evidence type="ECO:0000313" key="1">
    <source>
        <dbReference type="EMBL" id="MDT0650584.1"/>
    </source>
</evidence>
<name>A0ABU3CW42_9FLAO</name>
<sequence>MIEIQNVKTKTSVDILTLLLKEKKSEISIYFPKYTVLFSSANENIADDYARLIYVGYKLQECSKKVEYEVIEPHQHESVLFTIVPKDLQMLSETLLELSYLYENEPEEDNFYFEDVYQYLSDVDEGKAKVVCEEYLNMYKEFNSK</sequence>
<gene>
    <name evidence="1" type="ORF">RM529_10530</name>
</gene>
<keyword evidence="2" id="KW-1185">Reference proteome</keyword>
<accession>A0ABU3CW42</accession>
<evidence type="ECO:0000313" key="2">
    <source>
        <dbReference type="Proteomes" id="UP001248819"/>
    </source>
</evidence>
<dbReference type="EMBL" id="JAVRHP010000049">
    <property type="protein sequence ID" value="MDT0650584.1"/>
    <property type="molecule type" value="Genomic_DNA"/>
</dbReference>
<dbReference type="RefSeq" id="WP_311484753.1">
    <property type="nucleotide sequence ID" value="NZ_JAVRHP010000049.1"/>
</dbReference>